<dbReference type="InterPro" id="IPR011009">
    <property type="entry name" value="Kinase-like_dom_sf"/>
</dbReference>
<feature type="compositionally biased region" description="Polar residues" evidence="6">
    <location>
        <begin position="178"/>
        <end position="190"/>
    </location>
</feature>
<dbReference type="InterPro" id="IPR000719">
    <property type="entry name" value="Prot_kinase_dom"/>
</dbReference>
<proteinExistence type="predicted"/>
<dbReference type="Pfam" id="PF08919">
    <property type="entry name" value="F_actin_bind"/>
    <property type="match status" value="1"/>
</dbReference>
<accession>A0A9P1J1C5</accession>
<feature type="domain" description="Protein kinase" evidence="7">
    <location>
        <begin position="1"/>
        <end position="146"/>
    </location>
</feature>
<dbReference type="InterPro" id="IPR015015">
    <property type="entry name" value="F-actin-binding"/>
</dbReference>
<dbReference type="GO" id="GO:0007169">
    <property type="term" value="P:cell surface receptor protein tyrosine kinase signaling pathway"/>
    <property type="evidence" value="ECO:0007669"/>
    <property type="project" value="TreeGrafter"/>
</dbReference>
<dbReference type="Gene3D" id="1.20.120.330">
    <property type="entry name" value="Nucleotidyltransferases domain 2"/>
    <property type="match status" value="1"/>
</dbReference>
<keyword evidence="5" id="KW-0829">Tyrosine-protein kinase</keyword>
<dbReference type="SUPFAM" id="SSF56112">
    <property type="entry name" value="Protein kinase-like (PK-like)"/>
    <property type="match status" value="1"/>
</dbReference>
<dbReference type="InterPro" id="IPR050122">
    <property type="entry name" value="RTK"/>
</dbReference>
<feature type="region of interest" description="Disordered" evidence="6">
    <location>
        <begin position="166"/>
        <end position="241"/>
    </location>
</feature>
<dbReference type="SMART" id="SM00808">
    <property type="entry name" value="FABD"/>
    <property type="match status" value="1"/>
</dbReference>
<feature type="region of interest" description="Disordered" evidence="6">
    <location>
        <begin position="490"/>
        <end position="517"/>
    </location>
</feature>
<dbReference type="FunFam" id="1.10.510.10:FF:000554">
    <property type="entry name" value="Predicted protein"/>
    <property type="match status" value="1"/>
</dbReference>
<evidence type="ECO:0000259" key="7">
    <source>
        <dbReference type="PROSITE" id="PS50011"/>
    </source>
</evidence>
<feature type="compositionally biased region" description="Polar residues" evidence="6">
    <location>
        <begin position="205"/>
        <end position="222"/>
    </location>
</feature>
<evidence type="ECO:0000256" key="6">
    <source>
        <dbReference type="SAM" id="MobiDB-lite"/>
    </source>
</evidence>
<dbReference type="GO" id="GO:0004715">
    <property type="term" value="F:non-membrane spanning protein tyrosine kinase activity"/>
    <property type="evidence" value="ECO:0007669"/>
    <property type="project" value="InterPro"/>
</dbReference>
<feature type="compositionally biased region" description="Low complexity" evidence="6">
    <location>
        <begin position="498"/>
        <end position="507"/>
    </location>
</feature>
<dbReference type="GO" id="GO:0005886">
    <property type="term" value="C:plasma membrane"/>
    <property type="evidence" value="ECO:0007669"/>
    <property type="project" value="TreeGrafter"/>
</dbReference>
<feature type="compositionally biased region" description="Polar residues" evidence="6">
    <location>
        <begin position="399"/>
        <end position="416"/>
    </location>
</feature>
<dbReference type="Proteomes" id="UP001152747">
    <property type="component" value="Unassembled WGS sequence"/>
</dbReference>
<dbReference type="PANTHER" id="PTHR24416:SF631">
    <property type="entry name" value="SERINE_THREONINE_TYROSINE KINASE 1"/>
    <property type="match status" value="1"/>
</dbReference>
<sequence length="801" mass="89325">MYELSILFEKNIFFRDLAARNCLVGPENVVKIADFGLARFMREDTYTAHAGAKFPIKWTAPEGLAFNTFSSKSDVWAFGVLLWEIATYGMAPYPGVELSNVYGLLEKGFRMDAPTGCPQSVYRLMLQCWNWSPSDRPRFRDIHSNLETMNNQNGSDVDKEVAKILQQNSSRDKRRSNGRVNDSLSRSSTYDKYGHNIHNDMIHSISRNSNSDMSEMTMSSFRDNGAASPLNSRSQLPLPPHQAAKPKLLKSVLNTNAKHISSKSEEHEEITPLAEKNVRKAVSRLGGTMPKGQRIDAYLDSLRKSETSGWKDGTDADTEGAGSSSMSRTVSDDSLDALPLPDSMNSSAYVKIGSVSGGNGENAFLKQIRSKLKKPIETSNNVDSDTPDDSMNAPKPVKSPTNLFGSLNKKSSPTESMSKKQGKSPSPVSPSPNSSFSVLNESKEHSEPEITGGGSWRAKQAVTRKIDVVKNEPAPNAEGELKAKIRNLRHVSRESEEQPQSSSGETSLQDEKEPVPTDKARIRQLVTQKVFPFQPHRPFSLQCPNSSASSGVLDKHESSATSSTSSMQTKEPTVPPHFSTLQRFKANNNEVNGKKTVLEDETTGMHRTQSLRDITSKFEKLGAADTSTPKTEEVPYRENVIERKSAKRFSMLDSDSSQKTRPFMVPPPRGGRRAVLPEESIDDETVNKESLLKLGEKLEEIVFVCKGKIFDNQPTEQVVQSLIRLCDTVKKFHSQCTVYGEQISPHSKFRFREALSRMDGYNNRLIDMSSKLGSSYHTFDKEKLVEYLYCSFQEVRELINR</sequence>
<dbReference type="GO" id="GO:0004714">
    <property type="term" value="F:transmembrane receptor protein tyrosine kinase activity"/>
    <property type="evidence" value="ECO:0007669"/>
    <property type="project" value="TreeGrafter"/>
</dbReference>
<organism evidence="8 9">
    <name type="scientific">Caenorhabditis angaria</name>
    <dbReference type="NCBI Taxonomy" id="860376"/>
    <lineage>
        <taxon>Eukaryota</taxon>
        <taxon>Metazoa</taxon>
        <taxon>Ecdysozoa</taxon>
        <taxon>Nematoda</taxon>
        <taxon>Chromadorea</taxon>
        <taxon>Rhabditida</taxon>
        <taxon>Rhabditina</taxon>
        <taxon>Rhabditomorpha</taxon>
        <taxon>Rhabditoidea</taxon>
        <taxon>Rhabditidae</taxon>
        <taxon>Peloderinae</taxon>
        <taxon>Caenorhabditis</taxon>
    </lineage>
</organism>
<dbReference type="PRINTS" id="PR00109">
    <property type="entry name" value="TYRKINASE"/>
</dbReference>
<keyword evidence="1" id="KW-0808">Transferase</keyword>
<feature type="region of interest" description="Disordered" evidence="6">
    <location>
        <begin position="649"/>
        <end position="672"/>
    </location>
</feature>
<protein>
    <recommendedName>
        <fullName evidence="7">Protein kinase domain-containing protein</fullName>
    </recommendedName>
</protein>
<dbReference type="InterPro" id="IPR001245">
    <property type="entry name" value="Ser-Thr/Tyr_kinase_cat_dom"/>
</dbReference>
<keyword evidence="9" id="KW-1185">Reference proteome</keyword>
<evidence type="ECO:0000256" key="5">
    <source>
        <dbReference type="ARBA" id="ARBA00023137"/>
    </source>
</evidence>
<dbReference type="GO" id="GO:0043235">
    <property type="term" value="C:receptor complex"/>
    <property type="evidence" value="ECO:0007669"/>
    <property type="project" value="TreeGrafter"/>
</dbReference>
<evidence type="ECO:0000313" key="8">
    <source>
        <dbReference type="EMBL" id="CAI5456349.1"/>
    </source>
</evidence>
<feature type="region of interest" description="Disordered" evidence="6">
    <location>
        <begin position="375"/>
        <end position="459"/>
    </location>
</feature>
<dbReference type="Gene3D" id="1.10.510.10">
    <property type="entry name" value="Transferase(Phosphotransferase) domain 1"/>
    <property type="match status" value="1"/>
</dbReference>
<evidence type="ECO:0000256" key="4">
    <source>
        <dbReference type="ARBA" id="ARBA00022840"/>
    </source>
</evidence>
<evidence type="ECO:0000256" key="3">
    <source>
        <dbReference type="ARBA" id="ARBA00022777"/>
    </source>
</evidence>
<dbReference type="GO" id="GO:0005524">
    <property type="term" value="F:ATP binding"/>
    <property type="evidence" value="ECO:0007669"/>
    <property type="project" value="UniProtKB-KW"/>
</dbReference>
<dbReference type="AlphaFoldDB" id="A0A9P1J1C5"/>
<feature type="region of interest" description="Disordered" evidence="6">
    <location>
        <begin position="305"/>
        <end position="344"/>
    </location>
</feature>
<dbReference type="EMBL" id="CANHGI010000006">
    <property type="protein sequence ID" value="CAI5456349.1"/>
    <property type="molecule type" value="Genomic_DNA"/>
</dbReference>
<dbReference type="PROSITE" id="PS50011">
    <property type="entry name" value="PROTEIN_KINASE_DOM"/>
    <property type="match status" value="1"/>
</dbReference>
<reference evidence="8" key="1">
    <citation type="submission" date="2022-11" db="EMBL/GenBank/DDBJ databases">
        <authorList>
            <person name="Kikuchi T."/>
        </authorList>
    </citation>
    <scope>NUCLEOTIDE SEQUENCE</scope>
    <source>
        <strain evidence="8">PS1010</strain>
    </source>
</reference>
<keyword evidence="2" id="KW-0547">Nucleotide-binding</keyword>
<gene>
    <name evidence="8" type="ORF">CAMP_LOCUS18986</name>
</gene>
<evidence type="ECO:0000256" key="2">
    <source>
        <dbReference type="ARBA" id="ARBA00022741"/>
    </source>
</evidence>
<evidence type="ECO:0000313" key="9">
    <source>
        <dbReference type="Proteomes" id="UP001152747"/>
    </source>
</evidence>
<feature type="region of interest" description="Disordered" evidence="6">
    <location>
        <begin position="542"/>
        <end position="577"/>
    </location>
</feature>
<comment type="caution">
    <text evidence="8">The sequence shown here is derived from an EMBL/GenBank/DDBJ whole genome shotgun (WGS) entry which is preliminary data.</text>
</comment>
<evidence type="ECO:0000256" key="1">
    <source>
        <dbReference type="ARBA" id="ARBA00022679"/>
    </source>
</evidence>
<name>A0A9P1J1C5_9PELO</name>
<dbReference type="OrthoDB" id="4062651at2759"/>
<keyword evidence="3" id="KW-0418">Kinase</keyword>
<feature type="compositionally biased region" description="Basic and acidic residues" evidence="6">
    <location>
        <begin position="192"/>
        <end position="201"/>
    </location>
</feature>
<dbReference type="PANTHER" id="PTHR24416">
    <property type="entry name" value="TYROSINE-PROTEIN KINASE RECEPTOR"/>
    <property type="match status" value="1"/>
</dbReference>
<keyword evidence="4" id="KW-0067">ATP-binding</keyword>
<dbReference type="Pfam" id="PF07714">
    <property type="entry name" value="PK_Tyr_Ser-Thr"/>
    <property type="match status" value="1"/>
</dbReference>